<dbReference type="InterPro" id="IPR019176">
    <property type="entry name" value="Cytochrome_B561-rel"/>
</dbReference>
<dbReference type="eggNOG" id="KOG4670">
    <property type="taxonomic scope" value="Eukaryota"/>
</dbReference>
<dbReference type="Proteomes" id="UP000002630">
    <property type="component" value="Linkage Group LG30"/>
</dbReference>
<gene>
    <name evidence="2" type="ORF">Esi_0247_0020</name>
</gene>
<dbReference type="InParanoid" id="D8LJC2"/>
<feature type="compositionally biased region" description="Basic and acidic residues" evidence="1">
    <location>
        <begin position="129"/>
        <end position="140"/>
    </location>
</feature>
<dbReference type="GO" id="GO:0016020">
    <property type="term" value="C:membrane"/>
    <property type="evidence" value="ECO:0007669"/>
    <property type="project" value="TreeGrafter"/>
</dbReference>
<dbReference type="AlphaFoldDB" id="D8LJC2"/>
<accession>D8LJC2</accession>
<feature type="region of interest" description="Disordered" evidence="1">
    <location>
        <begin position="107"/>
        <end position="140"/>
    </location>
</feature>
<feature type="region of interest" description="Disordered" evidence="1">
    <location>
        <begin position="1"/>
        <end position="79"/>
    </location>
</feature>
<evidence type="ECO:0000313" key="3">
    <source>
        <dbReference type="Proteomes" id="UP000002630"/>
    </source>
</evidence>
<feature type="compositionally biased region" description="Gly residues" evidence="1">
    <location>
        <begin position="63"/>
        <end position="72"/>
    </location>
</feature>
<protein>
    <submittedName>
        <fullName evidence="2">Uncharacterized protein</fullName>
    </submittedName>
</protein>
<evidence type="ECO:0000313" key="2">
    <source>
        <dbReference type="EMBL" id="CBN79455.1"/>
    </source>
</evidence>
<reference evidence="2 3" key="1">
    <citation type="journal article" date="2010" name="Nature">
        <title>The Ectocarpus genome and the independent evolution of multicellularity in brown algae.</title>
        <authorList>
            <person name="Cock J.M."/>
            <person name="Sterck L."/>
            <person name="Rouze P."/>
            <person name="Scornet D."/>
            <person name="Allen A.E."/>
            <person name="Amoutzias G."/>
            <person name="Anthouard V."/>
            <person name="Artiguenave F."/>
            <person name="Aury J.M."/>
            <person name="Badger J.H."/>
            <person name="Beszteri B."/>
            <person name="Billiau K."/>
            <person name="Bonnet E."/>
            <person name="Bothwell J.H."/>
            <person name="Bowler C."/>
            <person name="Boyen C."/>
            <person name="Brownlee C."/>
            <person name="Carrano C.J."/>
            <person name="Charrier B."/>
            <person name="Cho G.Y."/>
            <person name="Coelho S.M."/>
            <person name="Collen J."/>
            <person name="Corre E."/>
            <person name="Da Silva C."/>
            <person name="Delage L."/>
            <person name="Delaroque N."/>
            <person name="Dittami S.M."/>
            <person name="Doulbeau S."/>
            <person name="Elias M."/>
            <person name="Farnham G."/>
            <person name="Gachon C.M."/>
            <person name="Gschloessl B."/>
            <person name="Heesch S."/>
            <person name="Jabbari K."/>
            <person name="Jubin C."/>
            <person name="Kawai H."/>
            <person name="Kimura K."/>
            <person name="Kloareg B."/>
            <person name="Kupper F.C."/>
            <person name="Lang D."/>
            <person name="Le Bail A."/>
            <person name="Leblanc C."/>
            <person name="Lerouge P."/>
            <person name="Lohr M."/>
            <person name="Lopez P.J."/>
            <person name="Martens C."/>
            <person name="Maumus F."/>
            <person name="Michel G."/>
            <person name="Miranda-Saavedra D."/>
            <person name="Morales J."/>
            <person name="Moreau H."/>
            <person name="Motomura T."/>
            <person name="Nagasato C."/>
            <person name="Napoli C.A."/>
            <person name="Nelson D.R."/>
            <person name="Nyvall-Collen P."/>
            <person name="Peters A.F."/>
            <person name="Pommier C."/>
            <person name="Potin P."/>
            <person name="Poulain J."/>
            <person name="Quesneville H."/>
            <person name="Read B."/>
            <person name="Rensing S.A."/>
            <person name="Ritter A."/>
            <person name="Rousvoal S."/>
            <person name="Samanta M."/>
            <person name="Samson G."/>
            <person name="Schroeder D.C."/>
            <person name="Segurens B."/>
            <person name="Strittmatter M."/>
            <person name="Tonon T."/>
            <person name="Tregear J.W."/>
            <person name="Valentin K."/>
            <person name="von Dassow P."/>
            <person name="Yamagishi T."/>
            <person name="Van de Peer Y."/>
            <person name="Wincker P."/>
        </authorList>
    </citation>
    <scope>NUCLEOTIDE SEQUENCE [LARGE SCALE GENOMIC DNA]</scope>
    <source>
        <strain evidence="3">Ec32 / CCAP1310/4</strain>
    </source>
</reference>
<evidence type="ECO:0000256" key="1">
    <source>
        <dbReference type="SAM" id="MobiDB-lite"/>
    </source>
</evidence>
<dbReference type="OrthoDB" id="509821at2759"/>
<keyword evidence="3" id="KW-1185">Reference proteome</keyword>
<organism evidence="2 3">
    <name type="scientific">Ectocarpus siliculosus</name>
    <name type="common">Brown alga</name>
    <name type="synonym">Conferva siliculosa</name>
    <dbReference type="NCBI Taxonomy" id="2880"/>
    <lineage>
        <taxon>Eukaryota</taxon>
        <taxon>Sar</taxon>
        <taxon>Stramenopiles</taxon>
        <taxon>Ochrophyta</taxon>
        <taxon>PX clade</taxon>
        <taxon>Phaeophyceae</taxon>
        <taxon>Ectocarpales</taxon>
        <taxon>Ectocarpaceae</taxon>
        <taxon>Ectocarpus</taxon>
    </lineage>
</organism>
<dbReference type="PANTHER" id="PTHR21780">
    <property type="entry name" value="TRANSMEMBRANE PROTEIN 209"/>
    <property type="match status" value="1"/>
</dbReference>
<sequence length="432" mass="47141">MTTPEVLRSTSLRSRSAVRNATSTPQHQAGGAGGAAAATHVTPARGTPSERRLFSPEDSNRWGGQGGGGGGSAARLTPSEVAKAGKRAIAVRPQDVGDLMKVYDDRHAKPAPADPASQVYQGDSAQEGHGGREDESDKERAKQLLVSLGIADKTDDYTKNVKTYMVGLMRTYLRHFENVCRLLEERGVSREILRQEVHRQPQLRTRSSPRAHVNLSLRDMAQQLSTDRDFYVQGNDGQQTSLFREYQVLEEALHVTAGSGTGVAAGGNPAYVLSRLSVLSEDDFMSAFDYAGGGGYPAGRDWAADLPTDAAIVMKLFVCCSDKLLPRDWEEDRPFARQFFVDRAPSSQDALPGRFFLTRNEVLHPPHFFVIADQAYWHALPGSTNVFQAIALFFHAIKTRKSSYLGPGISVANIVNEMFGGEEEPVASARGF</sequence>
<proteinExistence type="predicted"/>
<feature type="compositionally biased region" description="Basic and acidic residues" evidence="1">
    <location>
        <begin position="48"/>
        <end position="60"/>
    </location>
</feature>
<dbReference type="EMBL" id="FN648428">
    <property type="protein sequence ID" value="CBN79455.1"/>
    <property type="molecule type" value="Genomic_DNA"/>
</dbReference>
<name>D8LJC2_ECTSI</name>
<feature type="compositionally biased region" description="Polar residues" evidence="1">
    <location>
        <begin position="1"/>
        <end position="27"/>
    </location>
</feature>
<dbReference type="Pfam" id="PF09786">
    <property type="entry name" value="CytochromB561_N"/>
    <property type="match status" value="1"/>
</dbReference>
<dbReference type="STRING" id="2880.D8LJC2"/>
<dbReference type="EMBL" id="FN649755">
    <property type="protein sequence ID" value="CBN79455.1"/>
    <property type="molecule type" value="Genomic_DNA"/>
</dbReference>
<dbReference type="PANTHER" id="PTHR21780:SF0">
    <property type="entry name" value="TRANSMEMBRANE PROTEIN 209"/>
    <property type="match status" value="1"/>
</dbReference>